<protein>
    <recommendedName>
        <fullName evidence="3">Lipoprotein</fullName>
    </recommendedName>
</protein>
<gene>
    <name evidence="1" type="ORF">HW932_19905</name>
</gene>
<reference evidence="1 2" key="1">
    <citation type="submission" date="2020-06" db="EMBL/GenBank/DDBJ databases">
        <title>Whole-genome sequence of Allochromatium humboldtianum DSM 21881, type strain.</title>
        <authorList>
            <person name="Kyndt J.A."/>
            <person name="Meyer T.E."/>
        </authorList>
    </citation>
    <scope>NUCLEOTIDE SEQUENCE [LARGE SCALE GENOMIC DNA]</scope>
    <source>
        <strain evidence="1 2">DSM 21881</strain>
    </source>
</reference>
<accession>A0A850RDU0</accession>
<keyword evidence="2" id="KW-1185">Reference proteome</keyword>
<evidence type="ECO:0000313" key="1">
    <source>
        <dbReference type="EMBL" id="NVZ11518.1"/>
    </source>
</evidence>
<proteinExistence type="predicted"/>
<evidence type="ECO:0000313" key="2">
    <source>
        <dbReference type="Proteomes" id="UP000592294"/>
    </source>
</evidence>
<comment type="caution">
    <text evidence="1">The sequence shown here is derived from an EMBL/GenBank/DDBJ whole genome shotgun (WGS) entry which is preliminary data.</text>
</comment>
<organism evidence="1 2">
    <name type="scientific">Allochromatium humboldtianum</name>
    <dbReference type="NCBI Taxonomy" id="504901"/>
    <lineage>
        <taxon>Bacteria</taxon>
        <taxon>Pseudomonadati</taxon>
        <taxon>Pseudomonadota</taxon>
        <taxon>Gammaproteobacteria</taxon>
        <taxon>Chromatiales</taxon>
        <taxon>Chromatiaceae</taxon>
        <taxon>Allochromatium</taxon>
    </lineage>
</organism>
<sequence>MKRSSVIAVSALALWVSVTGCAPRFVEIERTPRIAWVERPFVVESAFLQPSPRRELVQTELTGAQLGPMERVRWIEGVNPNSPRIQRATERHGAQQGALSHQASSPSVDEQLVQAVFFGVHEGRLSAEGELALNAFQGRGDERYFVEFLYAGAMDEVATREMTALWVDLSKRLVQRGADPKKFVMGGSKYNQRINAVALLKVGN</sequence>
<dbReference type="Proteomes" id="UP000592294">
    <property type="component" value="Unassembled WGS sequence"/>
</dbReference>
<dbReference type="EMBL" id="JABZEO010000024">
    <property type="protein sequence ID" value="NVZ11518.1"/>
    <property type="molecule type" value="Genomic_DNA"/>
</dbReference>
<name>A0A850RDU0_9GAMM</name>
<evidence type="ECO:0008006" key="3">
    <source>
        <dbReference type="Google" id="ProtNLM"/>
    </source>
</evidence>
<dbReference type="AlphaFoldDB" id="A0A850RDU0"/>
<dbReference type="RefSeq" id="WP_176978209.1">
    <property type="nucleotide sequence ID" value="NZ_JABZEO010000024.1"/>
</dbReference>
<dbReference type="PROSITE" id="PS51257">
    <property type="entry name" value="PROKAR_LIPOPROTEIN"/>
    <property type="match status" value="1"/>
</dbReference>